<evidence type="ECO:0000313" key="6">
    <source>
        <dbReference type="Proteomes" id="UP001500253"/>
    </source>
</evidence>
<evidence type="ECO:0000256" key="3">
    <source>
        <dbReference type="ARBA" id="ARBA00022679"/>
    </source>
</evidence>
<dbReference type="Proteomes" id="UP001500253">
    <property type="component" value="Unassembled WGS sequence"/>
</dbReference>
<dbReference type="SUPFAM" id="SSF53756">
    <property type="entry name" value="UDP-Glycosyltransferase/glycogen phosphorylase"/>
    <property type="match status" value="1"/>
</dbReference>
<comment type="similarity">
    <text evidence="1">Belongs to the glycosyltransferase 28 family.</text>
</comment>
<evidence type="ECO:0000256" key="1">
    <source>
        <dbReference type="ARBA" id="ARBA00006962"/>
    </source>
</evidence>
<name>A0ABN3HD55_9ACTN</name>
<dbReference type="Gene3D" id="3.40.50.2000">
    <property type="entry name" value="Glycogen Phosphorylase B"/>
    <property type="match status" value="1"/>
</dbReference>
<dbReference type="EMBL" id="BAAASD010000095">
    <property type="protein sequence ID" value="GAA2376585.1"/>
    <property type="molecule type" value="Genomic_DNA"/>
</dbReference>
<evidence type="ECO:0000259" key="4">
    <source>
        <dbReference type="Pfam" id="PF06925"/>
    </source>
</evidence>
<proteinExistence type="inferred from homology"/>
<dbReference type="InterPro" id="IPR009695">
    <property type="entry name" value="Diacylglyc_glucosyltr_N"/>
</dbReference>
<evidence type="ECO:0000313" key="5">
    <source>
        <dbReference type="EMBL" id="GAA2376585.1"/>
    </source>
</evidence>
<dbReference type="InterPro" id="IPR050519">
    <property type="entry name" value="Glycosyltransf_28_UgtP"/>
</dbReference>
<protein>
    <submittedName>
        <fullName evidence="5">Galactosyldiacylglycerol synthase</fullName>
    </submittedName>
</protein>
<keyword evidence="3" id="KW-0808">Transferase</keyword>
<dbReference type="PANTHER" id="PTHR43025:SF3">
    <property type="entry name" value="MONOGALACTOSYLDIACYLGLYCEROL SYNTHASE 1, CHLOROPLASTIC"/>
    <property type="match status" value="1"/>
</dbReference>
<accession>A0ABN3HD55</accession>
<dbReference type="Pfam" id="PF06925">
    <property type="entry name" value="MGDG_synth"/>
    <property type="match status" value="1"/>
</dbReference>
<feature type="domain" description="Diacylglycerol glucosyltransferase N-terminal" evidence="4">
    <location>
        <begin position="16"/>
        <end position="165"/>
    </location>
</feature>
<keyword evidence="2" id="KW-0328">Glycosyltransferase</keyword>
<dbReference type="RefSeq" id="WP_428837118.1">
    <property type="nucleotide sequence ID" value="NZ_BAAASD010000095.1"/>
</dbReference>
<comment type="caution">
    <text evidence="5">The sequence shown here is derived from an EMBL/GenBank/DDBJ whole genome shotgun (WGS) entry which is preliminary data.</text>
</comment>
<reference evidence="5 6" key="1">
    <citation type="journal article" date="2019" name="Int. J. Syst. Evol. Microbiol.">
        <title>The Global Catalogue of Microorganisms (GCM) 10K type strain sequencing project: providing services to taxonomists for standard genome sequencing and annotation.</title>
        <authorList>
            <consortium name="The Broad Institute Genomics Platform"/>
            <consortium name="The Broad Institute Genome Sequencing Center for Infectious Disease"/>
            <person name="Wu L."/>
            <person name="Ma J."/>
        </authorList>
    </citation>
    <scope>NUCLEOTIDE SEQUENCE [LARGE SCALE GENOMIC DNA]</scope>
    <source>
        <strain evidence="5 6">JCM 4316</strain>
    </source>
</reference>
<dbReference type="PANTHER" id="PTHR43025">
    <property type="entry name" value="MONOGALACTOSYLDIACYLGLYCEROL SYNTHASE"/>
    <property type="match status" value="1"/>
</dbReference>
<keyword evidence="6" id="KW-1185">Reference proteome</keyword>
<gene>
    <name evidence="5" type="ORF">GCM10010246_84320</name>
</gene>
<organism evidence="5 6">
    <name type="scientific">Streptomyces cuspidosporus</name>
    <dbReference type="NCBI Taxonomy" id="66882"/>
    <lineage>
        <taxon>Bacteria</taxon>
        <taxon>Bacillati</taxon>
        <taxon>Actinomycetota</taxon>
        <taxon>Actinomycetes</taxon>
        <taxon>Kitasatosporales</taxon>
        <taxon>Streptomycetaceae</taxon>
        <taxon>Streptomyces</taxon>
    </lineage>
</organism>
<sequence>MSGRFLVVSASMGSGHDAVAAELARRLEARGHRVDRTDVLALLPAGLGPGLRSGYRATIRHLPVLYEGIYAAFFRPGAGPRPGSAPLAALAGRRLLDLVERWRPDVVVPVFHLAAQLTGHLRADGRLSMPSAVVVTDFAVHRQWLHPGNDLHLCVTAEAAEAVRRAVGRPAVATGPVVAGRFLAPAPGAADWRRRLGARAPGKPPVALAAGAWGAGTRLAATARLLASAGYLPVALCGRNERLRRELSRSPGVSAVGWEPDLPGLLAAARAVVDNAAGQTALEALAAGVPVVGYRPIPGHGREGVRRMAALGVSDRARDEWELVRLLDTLTAPGAVREGRVAAGRRLFVGDAAAALAEVAAAGRVAGAAG</sequence>
<evidence type="ECO:0000256" key="2">
    <source>
        <dbReference type="ARBA" id="ARBA00022676"/>
    </source>
</evidence>